<sequence>MDQVQRAWYGLKAENALLRKCEQEYEDFFCSIMELLHSDNFQLVKAAGRDGDGKADGYLAPEKCVFQSYAPSSGFRKKPLLQKIKGDFLGAVEKWRERLAKWVFVHNDQEGLPKYALDLLEELKGEHPRIDLSAWGPGIVKEQILKLPTVKLVDLFGLAPSQEDVESLTHEPIKTLLRAMSSNSEGIMPEIRPVSAEKLQYNQLSPDVEALLSAGRRKENLVNDLLLRWPDPEYGEELANSFRAKYLSLRNIGASPDDIFVELKSFAGGDSGEVSTQVSSLAVLSYFFERCDIYENAPEVWQA</sequence>
<gene>
    <name evidence="2" type="ORF">FHS09_002251</name>
</gene>
<dbReference type="Proteomes" id="UP000535937">
    <property type="component" value="Unassembled WGS sequence"/>
</dbReference>
<evidence type="ECO:0000313" key="3">
    <source>
        <dbReference type="Proteomes" id="UP000535937"/>
    </source>
</evidence>
<dbReference type="EMBL" id="JACHWZ010000009">
    <property type="protein sequence ID" value="MBB3061418.1"/>
    <property type="molecule type" value="Genomic_DNA"/>
</dbReference>
<evidence type="ECO:0000313" key="2">
    <source>
        <dbReference type="EMBL" id="MBB3061418.1"/>
    </source>
</evidence>
<accession>A0A7W4WCV6</accession>
<dbReference type="AlphaFoldDB" id="A0A7W4WCV6"/>
<dbReference type="RefSeq" id="WP_183459772.1">
    <property type="nucleotide sequence ID" value="NZ_JACHWZ010000009.1"/>
</dbReference>
<keyword evidence="3" id="KW-1185">Reference proteome</keyword>
<dbReference type="Pfam" id="PF20275">
    <property type="entry name" value="CTD10"/>
    <property type="match status" value="1"/>
</dbReference>
<evidence type="ECO:0000259" key="1">
    <source>
        <dbReference type="Pfam" id="PF20275"/>
    </source>
</evidence>
<proteinExistence type="predicted"/>
<comment type="caution">
    <text evidence="2">The sequence shown here is derived from an EMBL/GenBank/DDBJ whole genome shotgun (WGS) entry which is preliminary data.</text>
</comment>
<feature type="domain" description="ABC-three component systems C-terminal" evidence="1">
    <location>
        <begin position="176"/>
        <end position="295"/>
    </location>
</feature>
<organism evidence="2 3">
    <name type="scientific">Microbulbifer rhizosphaerae</name>
    <dbReference type="NCBI Taxonomy" id="1562603"/>
    <lineage>
        <taxon>Bacteria</taxon>
        <taxon>Pseudomonadati</taxon>
        <taxon>Pseudomonadota</taxon>
        <taxon>Gammaproteobacteria</taxon>
        <taxon>Cellvibrionales</taxon>
        <taxon>Microbulbiferaceae</taxon>
        <taxon>Microbulbifer</taxon>
    </lineage>
</organism>
<name>A0A7W4WCV6_9GAMM</name>
<reference evidence="2 3" key="1">
    <citation type="submission" date="2020-08" db="EMBL/GenBank/DDBJ databases">
        <title>Genomic Encyclopedia of Type Strains, Phase III (KMG-III): the genomes of soil and plant-associated and newly described type strains.</title>
        <authorList>
            <person name="Whitman W."/>
        </authorList>
    </citation>
    <scope>NUCLEOTIDE SEQUENCE [LARGE SCALE GENOMIC DNA]</scope>
    <source>
        <strain evidence="2 3">CECT 8799</strain>
    </source>
</reference>
<dbReference type="InterPro" id="IPR046919">
    <property type="entry name" value="ABC-3C_CTD10"/>
</dbReference>
<protein>
    <recommendedName>
        <fullName evidence="1">ABC-three component systems C-terminal domain-containing protein</fullName>
    </recommendedName>
</protein>